<evidence type="ECO:0000313" key="2">
    <source>
        <dbReference type="Proteomes" id="UP000034085"/>
    </source>
</evidence>
<dbReference type="Proteomes" id="UP000034085">
    <property type="component" value="Chromosome"/>
</dbReference>
<organism evidence="1 2">
    <name type="scientific">Citrobacter amalonaticus Y19</name>
    <dbReference type="NCBI Taxonomy" id="1261127"/>
    <lineage>
        <taxon>Bacteria</taxon>
        <taxon>Pseudomonadati</taxon>
        <taxon>Pseudomonadota</taxon>
        <taxon>Gammaproteobacteria</taxon>
        <taxon>Enterobacterales</taxon>
        <taxon>Enterobacteriaceae</taxon>
        <taxon>Citrobacter</taxon>
    </lineage>
</organism>
<evidence type="ECO:0000313" key="1">
    <source>
        <dbReference type="EMBL" id="AKE59418.1"/>
    </source>
</evidence>
<dbReference type="EMBL" id="CP011132">
    <property type="protein sequence ID" value="AKE59418.1"/>
    <property type="molecule type" value="Genomic_DNA"/>
</dbReference>
<dbReference type="AlphaFoldDB" id="A0A0F6RFT1"/>
<dbReference type="KEGG" id="cama:F384_13050"/>
<accession>A0A0F6RFT1</accession>
<protein>
    <submittedName>
        <fullName evidence="1">Uncharacterized protein</fullName>
    </submittedName>
</protein>
<dbReference type="PATRIC" id="fig|1261127.3.peg.2744"/>
<reference evidence="1 2" key="1">
    <citation type="journal article" date="2013" name="Appl. Microbiol. Biotechnol.">
        <title>Glycerol assimilation and production of 1,3-propanediol by Citrobacter amalonaticus Y19.</title>
        <authorList>
            <person name="Ainala S.K."/>
            <person name="Ashok S."/>
            <person name="Ko Y."/>
            <person name="Park S."/>
        </authorList>
    </citation>
    <scope>NUCLEOTIDE SEQUENCE [LARGE SCALE GENOMIC DNA]</scope>
    <source>
        <strain evidence="1 2">Y19</strain>
    </source>
</reference>
<dbReference type="OrthoDB" id="6713157at2"/>
<sequence>MGNDKSDSIGRPFVRRTREISGEAWSNLKVKKDTKPDWVNGERIIFWCWLFILRADCSTLNIVIDGNDNTEPLYNYLQLGKAPTSHEERVFAVKSWFNMLSKKISEHDFNRVVSDMRDEWAYLSDKIKDLSWLPKTEKATKWAWEFIKKKNPFDSRSFIYNYYPYNTTERYHAIVAAIDEIYLKEYEKLDGIILIRNNFITFFHNAYKNKFINKKDDSITQITVKISLVAKKKLDKLVKERKTTQRALIEQIILNSKLD</sequence>
<gene>
    <name evidence="1" type="ORF">F384_13050</name>
</gene>
<dbReference type="RefSeq" id="WP_046483380.1">
    <property type="nucleotide sequence ID" value="NZ_CP011132.1"/>
</dbReference>
<name>A0A0F6RFT1_CITAM</name>
<proteinExistence type="predicted"/>
<dbReference type="HOGENOM" id="CLU_1060666_0_0_6"/>